<dbReference type="InterPro" id="IPR037923">
    <property type="entry name" value="HTH-like"/>
</dbReference>
<evidence type="ECO:0000256" key="2">
    <source>
        <dbReference type="ARBA" id="ARBA00023125"/>
    </source>
</evidence>
<dbReference type="PANTHER" id="PTHR43280">
    <property type="entry name" value="ARAC-FAMILY TRANSCRIPTIONAL REGULATOR"/>
    <property type="match status" value="1"/>
</dbReference>
<accession>A0ABW0HZB1</accession>
<dbReference type="InterPro" id="IPR003313">
    <property type="entry name" value="AraC-bd"/>
</dbReference>
<protein>
    <submittedName>
        <fullName evidence="5">Helix-turn-helix domain-containing protein</fullName>
    </submittedName>
</protein>
<dbReference type="PANTHER" id="PTHR43280:SF28">
    <property type="entry name" value="HTH-TYPE TRANSCRIPTIONAL ACTIVATOR RHAS"/>
    <property type="match status" value="1"/>
</dbReference>
<dbReference type="InterPro" id="IPR014710">
    <property type="entry name" value="RmlC-like_jellyroll"/>
</dbReference>
<proteinExistence type="predicted"/>
<keyword evidence="2" id="KW-0238">DNA-binding</keyword>
<comment type="caution">
    <text evidence="5">The sequence shown here is derived from an EMBL/GenBank/DDBJ whole genome shotgun (WGS) entry which is preliminary data.</text>
</comment>
<name>A0ABW0HZB1_9BACL</name>
<evidence type="ECO:0000313" key="5">
    <source>
        <dbReference type="EMBL" id="MFC5405863.1"/>
    </source>
</evidence>
<dbReference type="SUPFAM" id="SSF51215">
    <property type="entry name" value="Regulatory protein AraC"/>
    <property type="match status" value="1"/>
</dbReference>
<evidence type="ECO:0000259" key="4">
    <source>
        <dbReference type="PROSITE" id="PS01124"/>
    </source>
</evidence>
<dbReference type="SUPFAM" id="SSF46689">
    <property type="entry name" value="Homeodomain-like"/>
    <property type="match status" value="2"/>
</dbReference>
<dbReference type="InterPro" id="IPR018062">
    <property type="entry name" value="HTH_AraC-typ_CS"/>
</dbReference>
<dbReference type="Pfam" id="PF02311">
    <property type="entry name" value="AraC_binding"/>
    <property type="match status" value="1"/>
</dbReference>
<evidence type="ECO:0000256" key="1">
    <source>
        <dbReference type="ARBA" id="ARBA00023015"/>
    </source>
</evidence>
<dbReference type="RefSeq" id="WP_378137534.1">
    <property type="nucleotide sequence ID" value="NZ_JBHSMI010000052.1"/>
</dbReference>
<dbReference type="InterPro" id="IPR009057">
    <property type="entry name" value="Homeodomain-like_sf"/>
</dbReference>
<reference evidence="6" key="1">
    <citation type="journal article" date="2019" name="Int. J. Syst. Evol. Microbiol.">
        <title>The Global Catalogue of Microorganisms (GCM) 10K type strain sequencing project: providing services to taxonomists for standard genome sequencing and annotation.</title>
        <authorList>
            <consortium name="The Broad Institute Genomics Platform"/>
            <consortium name="The Broad Institute Genome Sequencing Center for Infectious Disease"/>
            <person name="Wu L."/>
            <person name="Ma J."/>
        </authorList>
    </citation>
    <scope>NUCLEOTIDE SEQUENCE [LARGE SCALE GENOMIC DNA]</scope>
    <source>
        <strain evidence="6">CGMCC 1.18575</strain>
    </source>
</reference>
<dbReference type="EMBL" id="JBHSMI010000052">
    <property type="protein sequence ID" value="MFC5405863.1"/>
    <property type="molecule type" value="Genomic_DNA"/>
</dbReference>
<dbReference type="SMART" id="SM00342">
    <property type="entry name" value="HTH_ARAC"/>
    <property type="match status" value="1"/>
</dbReference>
<feature type="domain" description="HTH araC/xylS-type" evidence="4">
    <location>
        <begin position="202"/>
        <end position="300"/>
    </location>
</feature>
<dbReference type="PROSITE" id="PS01124">
    <property type="entry name" value="HTH_ARAC_FAMILY_2"/>
    <property type="match status" value="1"/>
</dbReference>
<evidence type="ECO:0000313" key="6">
    <source>
        <dbReference type="Proteomes" id="UP001596113"/>
    </source>
</evidence>
<keyword evidence="6" id="KW-1185">Reference proteome</keyword>
<gene>
    <name evidence="5" type="ORF">ACFPOF_24245</name>
</gene>
<dbReference type="Gene3D" id="2.60.120.10">
    <property type="entry name" value="Jelly Rolls"/>
    <property type="match status" value="1"/>
</dbReference>
<dbReference type="Pfam" id="PF12833">
    <property type="entry name" value="HTH_18"/>
    <property type="match status" value="1"/>
</dbReference>
<keyword evidence="3" id="KW-0804">Transcription</keyword>
<organism evidence="5 6">
    <name type="scientific">Cohnella soli</name>
    <dbReference type="NCBI Taxonomy" id="425005"/>
    <lineage>
        <taxon>Bacteria</taxon>
        <taxon>Bacillati</taxon>
        <taxon>Bacillota</taxon>
        <taxon>Bacilli</taxon>
        <taxon>Bacillales</taxon>
        <taxon>Paenibacillaceae</taxon>
        <taxon>Cohnella</taxon>
    </lineage>
</organism>
<dbReference type="Proteomes" id="UP001596113">
    <property type="component" value="Unassembled WGS sequence"/>
</dbReference>
<keyword evidence="1" id="KW-0805">Transcription regulation</keyword>
<evidence type="ECO:0000256" key="3">
    <source>
        <dbReference type="ARBA" id="ARBA00023163"/>
    </source>
</evidence>
<dbReference type="Gene3D" id="1.10.10.60">
    <property type="entry name" value="Homeodomain-like"/>
    <property type="match status" value="2"/>
</dbReference>
<dbReference type="InterPro" id="IPR018060">
    <property type="entry name" value="HTH_AraC"/>
</dbReference>
<dbReference type="PROSITE" id="PS00041">
    <property type="entry name" value="HTH_ARAC_FAMILY_1"/>
    <property type="match status" value="1"/>
</dbReference>
<sequence>MSERLKIDYRTISPYVRFVHEIELPAGSRVPDRVIYDHELIYVVQGSGSIRIENRLHTIKGGDLVYIQPHLFNKMTIDDEAPMQCFAVHFDYVFLGEGMDFSPYSVYLGLPSDGGEPAEEKWLGQRPTVEVADLDIPETLRPAAVQPFYEAFRELRIRFEESRMDSWIWLKAGMLRLIGLIHGELMTKEGVRIDHTHADLVLSAIAYMEEHFTEKINAGLLAKRAALTPKYFGTIFRQATGQSISDYLLRLRLEEAKRLLRLKKYSVQQVAERVGIGDLYYFSKLFKRAEGISPKRYGASISWLGE</sequence>